<keyword evidence="1" id="KW-0677">Repeat</keyword>
<evidence type="ECO:0000313" key="5">
    <source>
        <dbReference type="Proteomes" id="UP001193734"/>
    </source>
</evidence>
<dbReference type="SMART" id="SM00028">
    <property type="entry name" value="TPR"/>
    <property type="match status" value="4"/>
</dbReference>
<dbReference type="PANTHER" id="PTHR44943">
    <property type="entry name" value="CELLULOSE SYNTHASE OPERON PROTEIN C"/>
    <property type="match status" value="1"/>
</dbReference>
<sequence>MRKSTIYALLALFVWTMAVPATAQKKQQRSMKNLDPEATVEAVKQVIRKHQGLGGANFIETEIYPQFKKNPEVLTNIAHAFDFQANDTTNAFIYIERALAVDPKFVPAYVEKGSILSGWAKTQEDTLAAYGWFDKAIAMNPKSPLGYQAYSKALAKQHDYDGAAKKLEEILQHDPNYNVYVEIGNLYGAAEGLDYANKAIEAYAKADMAHMTSNQIAGYVTLLQAAGKAGQLGAYKRSDSLLTLALTKYPTDAKLNRLMMQNSVAIQKYDQAIAAADVLFNKSDSAEISLDDFMSYAKAYEGLKNYNAAIDQYRKCLDYEIVRKNYKSDDAFENAKFREERQKNTAWQAIAKAYDASGYTDKAIEEQKKFIEHRREQGKLDAPELQQLARFYESQAEISMGEEQRNMYKKYIETYIELAEVSPQNAALGYFNAFNYARYKLDPENKEWLYVPYAEKVMELIPFPFAEDAGQRDKIMLETVVARLGYDYFQNDQYKLSGKYWRMIAQINPDNAMYLRLYENKIIRKKLGL</sequence>
<organism evidence="4 5">
    <name type="scientific">Xylanibacter rodentium</name>
    <dbReference type="NCBI Taxonomy" id="2736289"/>
    <lineage>
        <taxon>Bacteria</taxon>
        <taxon>Pseudomonadati</taxon>
        <taxon>Bacteroidota</taxon>
        <taxon>Bacteroidia</taxon>
        <taxon>Bacteroidales</taxon>
        <taxon>Prevotellaceae</taxon>
        <taxon>Xylanibacter</taxon>
    </lineage>
</organism>
<evidence type="ECO:0000256" key="3">
    <source>
        <dbReference type="SAM" id="SignalP"/>
    </source>
</evidence>
<evidence type="ECO:0000256" key="1">
    <source>
        <dbReference type="ARBA" id="ARBA00022737"/>
    </source>
</evidence>
<dbReference type="InterPro" id="IPR011990">
    <property type="entry name" value="TPR-like_helical_dom_sf"/>
</dbReference>
<dbReference type="Gene3D" id="1.25.40.10">
    <property type="entry name" value="Tetratricopeptide repeat domain"/>
    <property type="match status" value="2"/>
</dbReference>
<dbReference type="Proteomes" id="UP001193734">
    <property type="component" value="Unassembled WGS sequence"/>
</dbReference>
<keyword evidence="3" id="KW-0732">Signal</keyword>
<gene>
    <name evidence="4" type="ORF">HPS55_12855</name>
</gene>
<reference evidence="4 5" key="1">
    <citation type="submission" date="2020-05" db="EMBL/GenBank/DDBJ databases">
        <title>Distinct polysaccharide utilization as determinants for interspecies competition between intestinal Prevotella spp.</title>
        <authorList>
            <person name="Galvez E.J.C."/>
            <person name="Iljazovic A."/>
            <person name="Strowig T."/>
        </authorList>
    </citation>
    <scope>NUCLEOTIDE SEQUENCE [LARGE SCALE GENOMIC DNA]</scope>
    <source>
        <strain evidence="4 5">PROD</strain>
    </source>
</reference>
<dbReference type="GeneID" id="82158659"/>
<dbReference type="EMBL" id="JABKKE010000030">
    <property type="protein sequence ID" value="NPE15194.1"/>
    <property type="molecule type" value="Genomic_DNA"/>
</dbReference>
<dbReference type="PANTHER" id="PTHR44943:SF4">
    <property type="entry name" value="TPR REPEAT-CONTAINING PROTEIN MJ0798"/>
    <property type="match status" value="1"/>
</dbReference>
<evidence type="ECO:0000313" key="4">
    <source>
        <dbReference type="EMBL" id="NPE15194.1"/>
    </source>
</evidence>
<evidence type="ECO:0008006" key="6">
    <source>
        <dbReference type="Google" id="ProtNLM"/>
    </source>
</evidence>
<feature type="chain" id="PRO_5046364690" description="Tetratricopeptide repeat protein" evidence="3">
    <location>
        <begin position="24"/>
        <end position="529"/>
    </location>
</feature>
<dbReference type="SUPFAM" id="SSF48452">
    <property type="entry name" value="TPR-like"/>
    <property type="match status" value="2"/>
</dbReference>
<dbReference type="InterPro" id="IPR019734">
    <property type="entry name" value="TPR_rpt"/>
</dbReference>
<feature type="signal peptide" evidence="3">
    <location>
        <begin position="1"/>
        <end position="23"/>
    </location>
</feature>
<name>A0ABX2AWN9_9BACT</name>
<keyword evidence="2" id="KW-0802">TPR repeat</keyword>
<keyword evidence="5" id="KW-1185">Reference proteome</keyword>
<protein>
    <recommendedName>
        <fullName evidence="6">Tetratricopeptide repeat protein</fullName>
    </recommendedName>
</protein>
<proteinExistence type="predicted"/>
<evidence type="ECO:0000256" key="2">
    <source>
        <dbReference type="ARBA" id="ARBA00022803"/>
    </source>
</evidence>
<accession>A0ABX2AWN9</accession>
<comment type="caution">
    <text evidence="4">The sequence shown here is derived from an EMBL/GenBank/DDBJ whole genome shotgun (WGS) entry which is preliminary data.</text>
</comment>
<dbReference type="RefSeq" id="WP_172324989.1">
    <property type="nucleotide sequence ID" value="NZ_CASGIA010000037.1"/>
</dbReference>
<dbReference type="InterPro" id="IPR051685">
    <property type="entry name" value="Ycf3/AcsC/BcsC/TPR_MFPF"/>
</dbReference>